<dbReference type="AlphaFoldDB" id="A0AAN6FUZ3"/>
<dbReference type="EMBL" id="JASUXU010000012">
    <property type="protein sequence ID" value="KAK0323720.1"/>
    <property type="molecule type" value="Genomic_DNA"/>
</dbReference>
<sequence length="226" mass="25590">MAKKKADRGPAKPKKKKSPEDDPFADSRLFRPKALQSYTERVAILCGEDYTAAAWKATHKLTMPRVLCDAYLDPDIDDELEVEAASYGARALAQYYRRFNYDAEESNRYGIPIYDSEPHAVFDLAQLQTDSKRIFIEETAETGVEISASEDLTAFMGGNLWQDTAVRRLGGTLIRGPSLWELQKLLDPASLPEKFLNYPPAIALHRISRIEVNARWVGPREPRFPL</sequence>
<feature type="region of interest" description="Disordered" evidence="1">
    <location>
        <begin position="1"/>
        <end position="26"/>
    </location>
</feature>
<reference evidence="2" key="1">
    <citation type="submission" date="2021-12" db="EMBL/GenBank/DDBJ databases">
        <title>Black yeast isolated from Biological Soil Crust.</title>
        <authorList>
            <person name="Kurbessoian T."/>
        </authorList>
    </citation>
    <scope>NUCLEOTIDE SEQUENCE</scope>
    <source>
        <strain evidence="2">CCFEE 5208</strain>
    </source>
</reference>
<organism evidence="2 3">
    <name type="scientific">Friedmanniomyces endolithicus</name>
    <dbReference type="NCBI Taxonomy" id="329885"/>
    <lineage>
        <taxon>Eukaryota</taxon>
        <taxon>Fungi</taxon>
        <taxon>Dikarya</taxon>
        <taxon>Ascomycota</taxon>
        <taxon>Pezizomycotina</taxon>
        <taxon>Dothideomycetes</taxon>
        <taxon>Dothideomycetidae</taxon>
        <taxon>Mycosphaerellales</taxon>
        <taxon>Teratosphaeriaceae</taxon>
        <taxon>Friedmanniomyces</taxon>
    </lineage>
</organism>
<name>A0AAN6FUZ3_9PEZI</name>
<feature type="compositionally biased region" description="Basic residues" evidence="1">
    <location>
        <begin position="1"/>
        <end position="17"/>
    </location>
</feature>
<evidence type="ECO:0000313" key="2">
    <source>
        <dbReference type="EMBL" id="KAK0323720.1"/>
    </source>
</evidence>
<accession>A0AAN6FUZ3</accession>
<protein>
    <submittedName>
        <fullName evidence="2">Uncharacterized protein</fullName>
    </submittedName>
</protein>
<evidence type="ECO:0000313" key="3">
    <source>
        <dbReference type="Proteomes" id="UP001168146"/>
    </source>
</evidence>
<dbReference type="Proteomes" id="UP001168146">
    <property type="component" value="Unassembled WGS sequence"/>
</dbReference>
<proteinExistence type="predicted"/>
<comment type="caution">
    <text evidence="2">The sequence shown here is derived from an EMBL/GenBank/DDBJ whole genome shotgun (WGS) entry which is preliminary data.</text>
</comment>
<gene>
    <name evidence="2" type="ORF">LTR82_005467</name>
</gene>
<evidence type="ECO:0000256" key="1">
    <source>
        <dbReference type="SAM" id="MobiDB-lite"/>
    </source>
</evidence>